<evidence type="ECO:0000256" key="1">
    <source>
        <dbReference type="SAM" id="MobiDB-lite"/>
    </source>
</evidence>
<keyword evidence="3" id="KW-1185">Reference proteome</keyword>
<feature type="compositionally biased region" description="Polar residues" evidence="1">
    <location>
        <begin position="314"/>
        <end position="323"/>
    </location>
</feature>
<feature type="compositionally biased region" description="Basic and acidic residues" evidence="1">
    <location>
        <begin position="303"/>
        <end position="313"/>
    </location>
</feature>
<dbReference type="EMBL" id="BAABWN010000004">
    <property type="protein sequence ID" value="GAA6167577.1"/>
    <property type="molecule type" value="Genomic_DNA"/>
</dbReference>
<dbReference type="RefSeq" id="WP_353302175.1">
    <property type="nucleotide sequence ID" value="NZ_BAABWN010000004.1"/>
</dbReference>
<evidence type="ECO:0000313" key="2">
    <source>
        <dbReference type="EMBL" id="GAA6167577.1"/>
    </source>
</evidence>
<accession>A0ABQ0A7F0</accession>
<name>A0ABQ0A7F0_9GAMM</name>
<reference evidence="2 3" key="1">
    <citation type="submission" date="2024-04" db="EMBL/GenBank/DDBJ databases">
        <title>Draft genome sequence of Sessilibacter corallicola NBRC 116591.</title>
        <authorList>
            <person name="Miyakawa T."/>
            <person name="Kusuya Y."/>
            <person name="Miura T."/>
        </authorList>
    </citation>
    <scope>NUCLEOTIDE SEQUENCE [LARGE SCALE GENOMIC DNA]</scope>
    <source>
        <strain evidence="2 3">KU-00831-HH</strain>
    </source>
</reference>
<dbReference type="Proteomes" id="UP001465153">
    <property type="component" value="Unassembled WGS sequence"/>
</dbReference>
<sequence>MADQTSDYLIKFCSAQTADKILSTRTLRWSAPHHFEDPLELTYQSKLNFSSSELLKTLVKRSLNLIFQFEQPTGNSKVIHAINRWREEERFDEQEEAEEVLTELLSQVVTARKPTLEKLLNNWKSYALRTRICCFSERVDNLVAWQRYADAHTGVAFKFRAGENTTLGIAKKILYQDDRPEITTLTEQVLEIMLGRVPKYAEEFPKKFLSKPKPFAAEAELRCFRLLANSPDIILDSKEFGTTDIGFQENDIKEVFLGAEMNPNVKLKLIQKIRKINRQIKIYEAHMSPQKFQLDFVDTKKITSQKQESKTKESTPNTAQQPS</sequence>
<organism evidence="2 3">
    <name type="scientific">Sessilibacter corallicola</name>
    <dbReference type="NCBI Taxonomy" id="2904075"/>
    <lineage>
        <taxon>Bacteria</taxon>
        <taxon>Pseudomonadati</taxon>
        <taxon>Pseudomonadota</taxon>
        <taxon>Gammaproteobacteria</taxon>
        <taxon>Cellvibrionales</taxon>
        <taxon>Cellvibrionaceae</taxon>
        <taxon>Sessilibacter</taxon>
    </lineage>
</organism>
<feature type="region of interest" description="Disordered" evidence="1">
    <location>
        <begin position="303"/>
        <end position="323"/>
    </location>
</feature>
<evidence type="ECO:0000313" key="3">
    <source>
        <dbReference type="Proteomes" id="UP001465153"/>
    </source>
</evidence>
<gene>
    <name evidence="2" type="ORF">NBRC116591_13870</name>
</gene>
<evidence type="ECO:0008006" key="4">
    <source>
        <dbReference type="Google" id="ProtNLM"/>
    </source>
</evidence>
<protein>
    <recommendedName>
        <fullName evidence="4">DUF2971 domain-containing protein</fullName>
    </recommendedName>
</protein>
<comment type="caution">
    <text evidence="2">The sequence shown here is derived from an EMBL/GenBank/DDBJ whole genome shotgun (WGS) entry which is preliminary data.</text>
</comment>
<proteinExistence type="predicted"/>